<name>A0ABS8WIC3_DATST</name>
<keyword evidence="1" id="KW-0812">Transmembrane</keyword>
<evidence type="ECO:0000313" key="2">
    <source>
        <dbReference type="EMBL" id="MCE3049899.1"/>
    </source>
</evidence>
<keyword evidence="1" id="KW-1133">Transmembrane helix</keyword>
<protein>
    <submittedName>
        <fullName evidence="2">Uncharacterized protein</fullName>
    </submittedName>
</protein>
<comment type="caution">
    <text evidence="2">The sequence shown here is derived from an EMBL/GenBank/DDBJ whole genome shotgun (WGS) entry which is preliminary data.</text>
</comment>
<gene>
    <name evidence="2" type="ORF">HAX54_046080</name>
</gene>
<evidence type="ECO:0000256" key="1">
    <source>
        <dbReference type="SAM" id="Phobius"/>
    </source>
</evidence>
<dbReference type="EMBL" id="JACEIK010007224">
    <property type="protein sequence ID" value="MCE3049899.1"/>
    <property type="molecule type" value="Genomic_DNA"/>
</dbReference>
<feature type="non-terminal residue" evidence="2">
    <location>
        <position position="99"/>
    </location>
</feature>
<evidence type="ECO:0000313" key="3">
    <source>
        <dbReference type="Proteomes" id="UP000823775"/>
    </source>
</evidence>
<keyword evidence="3" id="KW-1185">Reference proteome</keyword>
<proteinExistence type="predicted"/>
<dbReference type="Proteomes" id="UP000823775">
    <property type="component" value="Unassembled WGS sequence"/>
</dbReference>
<feature type="transmembrane region" description="Helical" evidence="1">
    <location>
        <begin position="31"/>
        <end position="57"/>
    </location>
</feature>
<accession>A0ABS8WIC3</accession>
<reference evidence="2 3" key="1">
    <citation type="journal article" date="2021" name="BMC Genomics">
        <title>Datura genome reveals duplications of psychoactive alkaloid biosynthetic genes and high mutation rate following tissue culture.</title>
        <authorList>
            <person name="Rajewski A."/>
            <person name="Carter-House D."/>
            <person name="Stajich J."/>
            <person name="Litt A."/>
        </authorList>
    </citation>
    <scope>NUCLEOTIDE SEQUENCE [LARGE SCALE GENOMIC DNA]</scope>
    <source>
        <strain evidence="2">AR-01</strain>
    </source>
</reference>
<sequence length="99" mass="10295">MDGPDSGGANSMNVAPGVSMALRISLRPTPFLFSSLCSLLFSKLVVLCGLPPFSLNFSMPMSADDDLEVEEPLGSPPAHVVFFFVTGSGGTTLVGMLSL</sequence>
<keyword evidence="1" id="KW-0472">Membrane</keyword>
<organism evidence="2 3">
    <name type="scientific">Datura stramonium</name>
    <name type="common">Jimsonweed</name>
    <name type="synonym">Common thornapple</name>
    <dbReference type="NCBI Taxonomy" id="4076"/>
    <lineage>
        <taxon>Eukaryota</taxon>
        <taxon>Viridiplantae</taxon>
        <taxon>Streptophyta</taxon>
        <taxon>Embryophyta</taxon>
        <taxon>Tracheophyta</taxon>
        <taxon>Spermatophyta</taxon>
        <taxon>Magnoliopsida</taxon>
        <taxon>eudicotyledons</taxon>
        <taxon>Gunneridae</taxon>
        <taxon>Pentapetalae</taxon>
        <taxon>asterids</taxon>
        <taxon>lamiids</taxon>
        <taxon>Solanales</taxon>
        <taxon>Solanaceae</taxon>
        <taxon>Solanoideae</taxon>
        <taxon>Datureae</taxon>
        <taxon>Datura</taxon>
    </lineage>
</organism>
<feature type="transmembrane region" description="Helical" evidence="1">
    <location>
        <begin position="77"/>
        <end position="97"/>
    </location>
</feature>